<feature type="compositionally biased region" description="Basic residues" evidence="7">
    <location>
        <begin position="283"/>
        <end position="297"/>
    </location>
</feature>
<reference evidence="8 9" key="1">
    <citation type="submission" date="2009-08" db="EMBL/GenBank/DDBJ databases">
        <title>The Genome Sequence of Spizellomyces punctatus strain DAOM BR117.</title>
        <authorList>
            <consortium name="The Broad Institute Genome Sequencing Platform"/>
            <person name="Russ C."/>
            <person name="Cuomo C."/>
            <person name="Shea T."/>
            <person name="Young S.K."/>
            <person name="Zeng Q."/>
            <person name="Koehrsen M."/>
            <person name="Haas B."/>
            <person name="Borodovsky M."/>
            <person name="Guigo R."/>
            <person name="Alvarado L."/>
            <person name="Berlin A."/>
            <person name="Bochicchio J."/>
            <person name="Borenstein D."/>
            <person name="Chapman S."/>
            <person name="Chen Z."/>
            <person name="Engels R."/>
            <person name="Freedman E."/>
            <person name="Gellesch M."/>
            <person name="Goldberg J."/>
            <person name="Griggs A."/>
            <person name="Gujja S."/>
            <person name="Heiman D."/>
            <person name="Hepburn T."/>
            <person name="Howarth C."/>
            <person name="Jen D."/>
            <person name="Larson L."/>
            <person name="Lewis B."/>
            <person name="Mehta T."/>
            <person name="Park D."/>
            <person name="Pearson M."/>
            <person name="Roberts A."/>
            <person name="Saif S."/>
            <person name="Shenoy N."/>
            <person name="Sisk P."/>
            <person name="Stolte C."/>
            <person name="Sykes S."/>
            <person name="Thomson T."/>
            <person name="Walk T."/>
            <person name="White J."/>
            <person name="Yandava C."/>
            <person name="Burger G."/>
            <person name="Gray M.W."/>
            <person name="Holland P.W.H."/>
            <person name="King N."/>
            <person name="Lang F.B.F."/>
            <person name="Roger A.J."/>
            <person name="Ruiz-Trillo I."/>
            <person name="Lander E."/>
            <person name="Nusbaum C."/>
        </authorList>
    </citation>
    <scope>NUCLEOTIDE SEQUENCE [LARGE SCALE GENOMIC DNA]</scope>
    <source>
        <strain evidence="8 9">DAOM BR117</strain>
    </source>
</reference>
<keyword evidence="2 6" id="KW-0689">Ribosomal protein</keyword>
<protein>
    <recommendedName>
        <fullName evidence="4">Small ribosomal subunit protein uS9m</fullName>
    </recommendedName>
    <alternativeName>
        <fullName evidence="5">37S ribosomal protein S9, mitochondrial</fullName>
    </alternativeName>
</protein>
<evidence type="ECO:0000256" key="2">
    <source>
        <dbReference type="ARBA" id="ARBA00022980"/>
    </source>
</evidence>
<dbReference type="Pfam" id="PF00380">
    <property type="entry name" value="Ribosomal_S9"/>
    <property type="match status" value="1"/>
</dbReference>
<dbReference type="GO" id="GO:0006412">
    <property type="term" value="P:translation"/>
    <property type="evidence" value="ECO:0007669"/>
    <property type="project" value="InterPro"/>
</dbReference>
<dbReference type="InterPro" id="IPR023035">
    <property type="entry name" value="Ribosomal_uS9_bac/plastid"/>
</dbReference>
<evidence type="ECO:0000313" key="9">
    <source>
        <dbReference type="Proteomes" id="UP000053201"/>
    </source>
</evidence>
<dbReference type="FunCoup" id="A0A0L0HSZ9">
    <property type="interactions" value="173"/>
</dbReference>
<sequence length="297" mass="33607">MAATRCFVSASLFTRRATFTTHGTQPILLRHTFRHGRLYATAPPQNRTIANDPHPTPRPENIAYFTGNPRYYQDVMDLNALIRKHALSFRDSSQYKSIMAKPKWMTLEEMQEFLEYKLVRSTYTELVHKLNILYTVQARDPDVNRLLSRFVKPGAALVTQVKERAGLDEFGRSYSYGSRKTAKAQAWMVKGDGQVYVNGTPVSDYFAEDVDREVVVRPLEVARQLGKYNVWALVKGGGPSGQAAAVSVAVARGLVIHDPMLETAMKETGLTTIDTRQVERKKTGQPKARKKNTWVKR</sequence>
<dbReference type="InterPro" id="IPR000754">
    <property type="entry name" value="Ribosomal_uS9"/>
</dbReference>
<dbReference type="InterPro" id="IPR020574">
    <property type="entry name" value="Ribosomal_uS9_CS"/>
</dbReference>
<accession>A0A0L0HSZ9</accession>
<dbReference type="Proteomes" id="UP000053201">
    <property type="component" value="Unassembled WGS sequence"/>
</dbReference>
<evidence type="ECO:0000256" key="3">
    <source>
        <dbReference type="ARBA" id="ARBA00023274"/>
    </source>
</evidence>
<dbReference type="GO" id="GO:0003723">
    <property type="term" value="F:RNA binding"/>
    <property type="evidence" value="ECO:0007669"/>
    <property type="project" value="TreeGrafter"/>
</dbReference>
<dbReference type="OrthoDB" id="10254627at2759"/>
<dbReference type="EMBL" id="KQ257451">
    <property type="protein sequence ID" value="KND03999.1"/>
    <property type="molecule type" value="Genomic_DNA"/>
</dbReference>
<evidence type="ECO:0000256" key="1">
    <source>
        <dbReference type="ARBA" id="ARBA00005251"/>
    </source>
</evidence>
<dbReference type="InterPro" id="IPR020568">
    <property type="entry name" value="Ribosomal_Su5_D2-typ_SF"/>
</dbReference>
<keyword evidence="9" id="KW-1185">Reference proteome</keyword>
<feature type="region of interest" description="Disordered" evidence="7">
    <location>
        <begin position="274"/>
        <end position="297"/>
    </location>
</feature>
<proteinExistence type="inferred from homology"/>
<evidence type="ECO:0000256" key="5">
    <source>
        <dbReference type="ARBA" id="ARBA00042623"/>
    </source>
</evidence>
<keyword evidence="3 6" id="KW-0687">Ribonucleoprotein</keyword>
<evidence type="ECO:0000256" key="6">
    <source>
        <dbReference type="RuleBase" id="RU003815"/>
    </source>
</evidence>
<dbReference type="eggNOG" id="KOG1697">
    <property type="taxonomic scope" value="Eukaryota"/>
</dbReference>
<dbReference type="GO" id="GO:0003735">
    <property type="term" value="F:structural constituent of ribosome"/>
    <property type="evidence" value="ECO:0007669"/>
    <property type="project" value="InterPro"/>
</dbReference>
<dbReference type="OMA" id="RESAMWA"/>
<dbReference type="GeneID" id="27685107"/>
<dbReference type="VEuPathDB" id="FungiDB:SPPG_01447"/>
<dbReference type="STRING" id="645134.A0A0L0HSZ9"/>
<organism evidence="8 9">
    <name type="scientific">Spizellomyces punctatus (strain DAOM BR117)</name>
    <dbReference type="NCBI Taxonomy" id="645134"/>
    <lineage>
        <taxon>Eukaryota</taxon>
        <taxon>Fungi</taxon>
        <taxon>Fungi incertae sedis</taxon>
        <taxon>Chytridiomycota</taxon>
        <taxon>Chytridiomycota incertae sedis</taxon>
        <taxon>Chytridiomycetes</taxon>
        <taxon>Spizellomycetales</taxon>
        <taxon>Spizellomycetaceae</taxon>
        <taxon>Spizellomyces</taxon>
    </lineage>
</organism>
<dbReference type="RefSeq" id="XP_016612038.1">
    <property type="nucleotide sequence ID" value="XM_016749764.1"/>
</dbReference>
<gene>
    <name evidence="8" type="ORF">SPPG_01447</name>
</gene>
<dbReference type="InParanoid" id="A0A0L0HSZ9"/>
<dbReference type="SUPFAM" id="SSF54211">
    <property type="entry name" value="Ribosomal protein S5 domain 2-like"/>
    <property type="match status" value="1"/>
</dbReference>
<dbReference type="NCBIfam" id="NF001099">
    <property type="entry name" value="PRK00132.1"/>
    <property type="match status" value="1"/>
</dbReference>
<dbReference type="PANTHER" id="PTHR21569">
    <property type="entry name" value="RIBOSOMAL PROTEIN S9"/>
    <property type="match status" value="1"/>
</dbReference>
<evidence type="ECO:0000313" key="8">
    <source>
        <dbReference type="EMBL" id="KND03999.1"/>
    </source>
</evidence>
<dbReference type="PROSITE" id="PS00360">
    <property type="entry name" value="RIBOSOMAL_S9"/>
    <property type="match status" value="1"/>
</dbReference>
<dbReference type="AlphaFoldDB" id="A0A0L0HSZ9"/>
<dbReference type="Gene3D" id="3.30.230.10">
    <property type="match status" value="1"/>
</dbReference>
<dbReference type="GO" id="GO:0005763">
    <property type="term" value="C:mitochondrial small ribosomal subunit"/>
    <property type="evidence" value="ECO:0007669"/>
    <property type="project" value="TreeGrafter"/>
</dbReference>
<dbReference type="InterPro" id="IPR014721">
    <property type="entry name" value="Ribsml_uS5_D2-typ_fold_subgr"/>
</dbReference>
<name>A0A0L0HSZ9_SPIPD</name>
<dbReference type="PANTHER" id="PTHR21569:SF1">
    <property type="entry name" value="SMALL RIBOSOMAL SUBUNIT PROTEIN US9M"/>
    <property type="match status" value="1"/>
</dbReference>
<comment type="similarity">
    <text evidence="1 6">Belongs to the universal ribosomal protein uS9 family.</text>
</comment>
<evidence type="ECO:0000256" key="4">
    <source>
        <dbReference type="ARBA" id="ARBA00039318"/>
    </source>
</evidence>
<evidence type="ECO:0000256" key="7">
    <source>
        <dbReference type="SAM" id="MobiDB-lite"/>
    </source>
</evidence>